<gene>
    <name evidence="1" type="ORF">ECH7EC869_2467</name>
</gene>
<organism evidence="1 2">
    <name type="scientific">Escherichia coli O157:H7 (strain EC869)</name>
    <dbReference type="NCBI Taxonomy" id="478008"/>
    <lineage>
        <taxon>Bacteria</taxon>
        <taxon>Pseudomonadati</taxon>
        <taxon>Pseudomonadota</taxon>
        <taxon>Gammaproteobacteria</taxon>
        <taxon>Enterobacterales</taxon>
        <taxon>Enterobacteriaceae</taxon>
        <taxon>Escherichia</taxon>
    </lineage>
</organism>
<dbReference type="Proteomes" id="UP000004641">
    <property type="component" value="Unassembled WGS sequence"/>
</dbReference>
<sequence length="44" mass="5204">MITFRVWHFEDSTVQLMNLTRVQIFLLSITCPYLLKVDISLKSC</sequence>
<dbReference type="EMBL" id="ABHU01000029">
    <property type="protein sequence ID" value="EDU88975.1"/>
    <property type="molecule type" value="Genomic_DNA"/>
</dbReference>
<accession>A0A0H3PHT1</accession>
<dbReference type="AlphaFoldDB" id="A0A0H3PHT1"/>
<proteinExistence type="predicted"/>
<name>A0A0H3PHT1_ECO5C</name>
<dbReference type="BioCyc" id="ECOL478008-HMP:G76-482414-MONOMER"/>
<comment type="caution">
    <text evidence="1">The sequence shown here is derived from an EMBL/GenBank/DDBJ whole genome shotgun (WGS) entry which is preliminary data.</text>
</comment>
<evidence type="ECO:0000313" key="2">
    <source>
        <dbReference type="Proteomes" id="UP000004641"/>
    </source>
</evidence>
<protein>
    <submittedName>
        <fullName evidence="1">Uncharacterized protein</fullName>
    </submittedName>
</protein>
<reference evidence="1 2" key="1">
    <citation type="journal article" date="2011" name="Appl. Environ. Microbiol.">
        <title>Genome signatures of Escherichia coli O157:H7 isolates from the bovine host reservoir.</title>
        <authorList>
            <person name="Eppinger M."/>
            <person name="Mammel M.K."/>
            <person name="Leclerc J.E."/>
            <person name="Ravel J."/>
            <person name="Cebula T.A."/>
        </authorList>
    </citation>
    <scope>NUCLEOTIDE SEQUENCE [LARGE SCALE GENOMIC DNA]</scope>
    <source>
        <strain evidence="1 2">EC869</strain>
    </source>
</reference>
<evidence type="ECO:0000313" key="1">
    <source>
        <dbReference type="EMBL" id="EDU88975.1"/>
    </source>
</evidence>